<organism evidence="3 4">
    <name type="scientific">Parasitella parasitica</name>
    <dbReference type="NCBI Taxonomy" id="35722"/>
    <lineage>
        <taxon>Eukaryota</taxon>
        <taxon>Fungi</taxon>
        <taxon>Fungi incertae sedis</taxon>
        <taxon>Mucoromycota</taxon>
        <taxon>Mucoromycotina</taxon>
        <taxon>Mucoromycetes</taxon>
        <taxon>Mucorales</taxon>
        <taxon>Mucorineae</taxon>
        <taxon>Mucoraceae</taxon>
        <taxon>Parasitella</taxon>
    </lineage>
</organism>
<feature type="compositionally biased region" description="Polar residues" evidence="2">
    <location>
        <begin position="314"/>
        <end position="324"/>
    </location>
</feature>
<feature type="region of interest" description="Disordered" evidence="2">
    <location>
        <begin position="32"/>
        <end position="71"/>
    </location>
</feature>
<feature type="compositionally biased region" description="Basic and acidic residues" evidence="2">
    <location>
        <begin position="300"/>
        <end position="312"/>
    </location>
</feature>
<keyword evidence="1" id="KW-0175">Coiled coil</keyword>
<feature type="coiled-coil region" evidence="1">
    <location>
        <begin position="538"/>
        <end position="565"/>
    </location>
</feature>
<proteinExistence type="predicted"/>
<gene>
    <name evidence="3" type="primary">PARPA_05636.1 scaffold 18756</name>
</gene>
<accession>A0A0B7N9V6</accession>
<evidence type="ECO:0000313" key="3">
    <source>
        <dbReference type="EMBL" id="CEP11754.1"/>
    </source>
</evidence>
<dbReference type="AlphaFoldDB" id="A0A0B7N9V6"/>
<feature type="compositionally biased region" description="Basic and acidic residues" evidence="2">
    <location>
        <begin position="225"/>
        <end position="237"/>
    </location>
</feature>
<evidence type="ECO:0000256" key="1">
    <source>
        <dbReference type="SAM" id="Coils"/>
    </source>
</evidence>
<feature type="compositionally biased region" description="Low complexity" evidence="2">
    <location>
        <begin position="85"/>
        <end position="97"/>
    </location>
</feature>
<feature type="region of interest" description="Disordered" evidence="2">
    <location>
        <begin position="83"/>
        <end position="107"/>
    </location>
</feature>
<protein>
    <submittedName>
        <fullName evidence="3">Uncharacterized protein</fullName>
    </submittedName>
</protein>
<feature type="compositionally biased region" description="Basic and acidic residues" evidence="2">
    <location>
        <begin position="423"/>
        <end position="442"/>
    </location>
</feature>
<evidence type="ECO:0000313" key="4">
    <source>
        <dbReference type="Proteomes" id="UP000054107"/>
    </source>
</evidence>
<reference evidence="3 4" key="1">
    <citation type="submission" date="2014-09" db="EMBL/GenBank/DDBJ databases">
        <authorList>
            <person name="Ellenberger Sabrina"/>
        </authorList>
    </citation>
    <scope>NUCLEOTIDE SEQUENCE [LARGE SCALE GENOMIC DNA]</scope>
    <source>
        <strain evidence="3 4">CBS 412.66</strain>
    </source>
</reference>
<feature type="region of interest" description="Disordered" evidence="2">
    <location>
        <begin position="225"/>
        <end position="324"/>
    </location>
</feature>
<keyword evidence="4" id="KW-1185">Reference proteome</keyword>
<feature type="region of interest" description="Disordered" evidence="2">
    <location>
        <begin position="407"/>
        <end position="442"/>
    </location>
</feature>
<name>A0A0B7N9V6_9FUNG</name>
<feature type="compositionally biased region" description="Polar residues" evidence="2">
    <location>
        <begin position="275"/>
        <end position="290"/>
    </location>
</feature>
<evidence type="ECO:0000256" key="2">
    <source>
        <dbReference type="SAM" id="MobiDB-lite"/>
    </source>
</evidence>
<dbReference type="EMBL" id="LN726795">
    <property type="protein sequence ID" value="CEP11754.1"/>
    <property type="molecule type" value="Genomic_DNA"/>
</dbReference>
<sequence length="592" mass="66828">MFPSFSKSAASSLNIPLYHMLSQYQELLDKRRLQRKRGNKPLPELPPFKVLPRDQYHEDEPSSPADSVFGSSQSQRFREPFVLNPRSPSVQSRQSVSEASSPPASHRIFTPPPIASIHSTIEQNQNPPSTINTSRYLPYLTPFSVTPRKRMYAESFITVNEAEETVTSKRAQLHNSEIEEDAATNTYLMQNVEKQNVGNDRSAMDHADLIDEDLGDLSIHDLPLDDGNHIDSREKDQPTALPSLARSPSVHSIHLDPNSGYNARKSATPEEEENTQSVKSSHISKNNNDGTPDPPVSKGSRQDQENDSKLAESNRGSIEATTGEAQYELNEALIAKEPKDTGKQVDRAIQEEPVQRSFDDDNIEYGDLDGDYYGQEFNVADSIHEADQGDLDEDCYNQESNVADPIQEADQGEATKQGIEAKTPNEAEPAKEPLNDAERSPNDVLKDLRKMATANTVNLTKRMNLAQVHIKTISSTVSQISDAHEKSIIEDYYYTLNDDLKKYYKSYTRYEQLASARRRLLGFYRKKDQQFLGEIKEERSLRKHIDDLKEKITELDAKLSTQRNIQDIFFEIHRIKESSTVTKEASKSSAPQ</sequence>
<feature type="compositionally biased region" description="Basic and acidic residues" evidence="2">
    <location>
        <begin position="51"/>
        <end position="60"/>
    </location>
</feature>
<dbReference type="Proteomes" id="UP000054107">
    <property type="component" value="Unassembled WGS sequence"/>
</dbReference>
<dbReference type="OrthoDB" id="2287464at2759"/>